<keyword evidence="1 2" id="KW-0535">Nitrogen fixation</keyword>
<proteinExistence type="inferred from homology"/>
<evidence type="ECO:0000313" key="3">
    <source>
        <dbReference type="EMBL" id="MEX5729060.1"/>
    </source>
</evidence>
<dbReference type="HAMAP" id="MF_02117">
    <property type="entry name" value="CowN"/>
    <property type="match status" value="1"/>
</dbReference>
<evidence type="ECO:0000256" key="2">
    <source>
        <dbReference type="HAMAP-Rule" id="MF_02117"/>
    </source>
</evidence>
<comment type="function">
    <text evidence="2">Is required to sustain N(2)-dependent growth in the presence of low levels of carbon monoxide (CO). Probably acts by protecting the N(2) fixation ability of the nitrogenase complex, which is inactivated in the presence of CO.</text>
</comment>
<reference evidence="3 4" key="1">
    <citation type="submission" date="2024-06" db="EMBL/GenBank/DDBJ databases">
        <title>Genome of Rhodovulum iodosum, a marine photoferrotroph.</title>
        <authorList>
            <person name="Bianchini G."/>
            <person name="Nikeleit V."/>
            <person name="Kappler A."/>
            <person name="Bryce C."/>
            <person name="Sanchez-Baracaldo P."/>
        </authorList>
    </citation>
    <scope>NUCLEOTIDE SEQUENCE [LARGE SCALE GENOMIC DNA]</scope>
    <source>
        <strain evidence="3 4">UT/N1</strain>
    </source>
</reference>
<dbReference type="RefSeq" id="WP_125404199.1">
    <property type="nucleotide sequence ID" value="NZ_JBEHHI010000002.1"/>
</dbReference>
<name>A0ABV3XUQ6_9RHOB</name>
<dbReference type="Pfam" id="PF20543">
    <property type="entry name" value="CowN"/>
    <property type="match status" value="1"/>
</dbReference>
<evidence type="ECO:0000313" key="4">
    <source>
        <dbReference type="Proteomes" id="UP001560019"/>
    </source>
</evidence>
<keyword evidence="4" id="KW-1185">Reference proteome</keyword>
<gene>
    <name evidence="2" type="primary">cowN</name>
    <name evidence="3" type="ORF">Ga0609869_002413</name>
</gene>
<evidence type="ECO:0000256" key="1">
    <source>
        <dbReference type="ARBA" id="ARBA00023231"/>
    </source>
</evidence>
<protein>
    <recommendedName>
        <fullName evidence="2">N(2)-fixation sustaining protein CowN</fullName>
    </recommendedName>
    <alternativeName>
        <fullName evidence="2">CO weal-nitrogenase</fullName>
    </alternativeName>
</protein>
<dbReference type="EMBL" id="JBEHHI010000002">
    <property type="protein sequence ID" value="MEX5729060.1"/>
    <property type="molecule type" value="Genomic_DNA"/>
</dbReference>
<comment type="similarity">
    <text evidence="2">Belongs to the CowN family.</text>
</comment>
<dbReference type="NCBIfam" id="NF033689">
    <property type="entry name" value="N2Fix_CO_CowN"/>
    <property type="match status" value="1"/>
</dbReference>
<accession>A0ABV3XUQ6</accession>
<sequence length="92" mass="10231">MNDATPDRYVSFVGIDCDGNADRLMDLLVARMAGCNSRWVGYFDQKLAEKARMGNDNLYFIGSQVNSLSAFFEEIGDDEGLALLAYLEKTCC</sequence>
<dbReference type="InterPro" id="IPR024899">
    <property type="entry name" value="CowN"/>
</dbReference>
<dbReference type="Proteomes" id="UP001560019">
    <property type="component" value="Unassembled WGS sequence"/>
</dbReference>
<organism evidence="3 4">
    <name type="scientific">Rhodovulum iodosum</name>
    <dbReference type="NCBI Taxonomy" id="68291"/>
    <lineage>
        <taxon>Bacteria</taxon>
        <taxon>Pseudomonadati</taxon>
        <taxon>Pseudomonadota</taxon>
        <taxon>Alphaproteobacteria</taxon>
        <taxon>Rhodobacterales</taxon>
        <taxon>Paracoccaceae</taxon>
        <taxon>Rhodovulum</taxon>
    </lineage>
</organism>
<comment type="caution">
    <text evidence="3">The sequence shown here is derived from an EMBL/GenBank/DDBJ whole genome shotgun (WGS) entry which is preliminary data.</text>
</comment>